<feature type="non-terminal residue" evidence="2">
    <location>
        <position position="53"/>
    </location>
</feature>
<dbReference type="AlphaFoldDB" id="A0AAD4RXA7"/>
<keyword evidence="1" id="KW-1133">Transmembrane helix</keyword>
<organism evidence="2 3">
    <name type="scientific">Papaver atlanticum</name>
    <dbReference type="NCBI Taxonomy" id="357466"/>
    <lineage>
        <taxon>Eukaryota</taxon>
        <taxon>Viridiplantae</taxon>
        <taxon>Streptophyta</taxon>
        <taxon>Embryophyta</taxon>
        <taxon>Tracheophyta</taxon>
        <taxon>Spermatophyta</taxon>
        <taxon>Magnoliopsida</taxon>
        <taxon>Ranunculales</taxon>
        <taxon>Papaveraceae</taxon>
        <taxon>Papaveroideae</taxon>
        <taxon>Papaver</taxon>
    </lineage>
</organism>
<gene>
    <name evidence="2" type="ORF">MKW98_010016</name>
</gene>
<keyword evidence="3" id="KW-1185">Reference proteome</keyword>
<reference evidence="2" key="1">
    <citation type="submission" date="2022-04" db="EMBL/GenBank/DDBJ databases">
        <title>A functionally conserved STORR gene fusion in Papaver species that diverged 16.8 million years ago.</title>
        <authorList>
            <person name="Catania T."/>
        </authorList>
    </citation>
    <scope>NUCLEOTIDE SEQUENCE</scope>
    <source>
        <strain evidence="2">S-188037</strain>
    </source>
</reference>
<dbReference type="EMBL" id="JAJJMB010017331">
    <property type="protein sequence ID" value="KAI3839711.1"/>
    <property type="molecule type" value="Genomic_DNA"/>
</dbReference>
<keyword evidence="1" id="KW-0472">Membrane</keyword>
<name>A0AAD4RXA7_9MAGN</name>
<feature type="transmembrane region" description="Helical" evidence="1">
    <location>
        <begin position="20"/>
        <end position="42"/>
    </location>
</feature>
<feature type="non-terminal residue" evidence="2">
    <location>
        <position position="1"/>
    </location>
</feature>
<sequence>AGNISKLFMHCPFERPHKGFVGVYFFLARLVSSYFTSAGNVFSRMLKVEGVQG</sequence>
<evidence type="ECO:0000313" key="3">
    <source>
        <dbReference type="Proteomes" id="UP001202328"/>
    </source>
</evidence>
<dbReference type="Proteomes" id="UP001202328">
    <property type="component" value="Unassembled WGS sequence"/>
</dbReference>
<accession>A0AAD4RXA7</accession>
<evidence type="ECO:0000313" key="2">
    <source>
        <dbReference type="EMBL" id="KAI3839711.1"/>
    </source>
</evidence>
<protein>
    <submittedName>
        <fullName evidence="2">Uncharacterized protein</fullName>
    </submittedName>
</protein>
<evidence type="ECO:0000256" key="1">
    <source>
        <dbReference type="SAM" id="Phobius"/>
    </source>
</evidence>
<keyword evidence="1" id="KW-0812">Transmembrane</keyword>
<comment type="caution">
    <text evidence="2">The sequence shown here is derived from an EMBL/GenBank/DDBJ whole genome shotgun (WGS) entry which is preliminary data.</text>
</comment>
<proteinExistence type="predicted"/>